<keyword evidence="3" id="KW-0574">Periplasm</keyword>
<dbReference type="InterPro" id="IPR023058">
    <property type="entry name" value="PPIase_PpiC_CS"/>
</dbReference>
<evidence type="ECO:0000256" key="4">
    <source>
        <dbReference type="ARBA" id="ARBA00023110"/>
    </source>
</evidence>
<name>A0A0H2MDC2_9PROT</name>
<dbReference type="InterPro" id="IPR050280">
    <property type="entry name" value="OMP_Chaperone_SurA"/>
</dbReference>
<evidence type="ECO:0000313" key="12">
    <source>
        <dbReference type="EMBL" id="KLN60206.1"/>
    </source>
</evidence>
<dbReference type="RefSeq" id="WP_047764738.1">
    <property type="nucleotide sequence ID" value="NZ_LAQL01000008.1"/>
</dbReference>
<dbReference type="Pfam" id="PF09312">
    <property type="entry name" value="SurA_N"/>
    <property type="match status" value="1"/>
</dbReference>
<dbReference type="GO" id="GO:0003755">
    <property type="term" value="F:peptidyl-prolyl cis-trans isomerase activity"/>
    <property type="evidence" value="ECO:0007669"/>
    <property type="project" value="UniProtKB-KW"/>
</dbReference>
<evidence type="ECO:0000256" key="6">
    <source>
        <dbReference type="ARBA" id="ARBA00023235"/>
    </source>
</evidence>
<evidence type="ECO:0000313" key="13">
    <source>
        <dbReference type="Proteomes" id="UP000035444"/>
    </source>
</evidence>
<dbReference type="PROSITE" id="PS01096">
    <property type="entry name" value="PPIC_PPIASE_1"/>
    <property type="match status" value="1"/>
</dbReference>
<evidence type="ECO:0000256" key="8">
    <source>
        <dbReference type="ARBA" id="ARBA00031484"/>
    </source>
</evidence>
<dbReference type="InterPro" id="IPR027304">
    <property type="entry name" value="Trigger_fact/SurA_dom_sf"/>
</dbReference>
<proteinExistence type="predicted"/>
<dbReference type="AlphaFoldDB" id="A0A0H2MDC2"/>
<evidence type="ECO:0000256" key="2">
    <source>
        <dbReference type="ARBA" id="ARBA00022729"/>
    </source>
</evidence>
<keyword evidence="6 9" id="KW-0413">Isomerase</keyword>
<gene>
    <name evidence="12" type="ORF">WH96_13565</name>
</gene>
<evidence type="ECO:0000256" key="7">
    <source>
        <dbReference type="ARBA" id="ARBA00030642"/>
    </source>
</evidence>
<dbReference type="PROSITE" id="PS50198">
    <property type="entry name" value="PPIC_PPIASE_2"/>
    <property type="match status" value="1"/>
</dbReference>
<dbReference type="STRING" id="1489064.WH96_13565"/>
<organism evidence="12 13">
    <name type="scientific">Kiloniella spongiae</name>
    <dbReference type="NCBI Taxonomy" id="1489064"/>
    <lineage>
        <taxon>Bacteria</taxon>
        <taxon>Pseudomonadati</taxon>
        <taxon>Pseudomonadota</taxon>
        <taxon>Alphaproteobacteria</taxon>
        <taxon>Rhodospirillales</taxon>
        <taxon>Kiloniellaceae</taxon>
        <taxon>Kiloniella</taxon>
    </lineage>
</organism>
<dbReference type="Gene3D" id="1.10.4030.10">
    <property type="entry name" value="Porin chaperone SurA, peptide-binding domain"/>
    <property type="match status" value="1"/>
</dbReference>
<keyword evidence="13" id="KW-1185">Reference proteome</keyword>
<dbReference type="SUPFAM" id="SSF54534">
    <property type="entry name" value="FKBP-like"/>
    <property type="match status" value="2"/>
</dbReference>
<feature type="domain" description="PpiC" evidence="11">
    <location>
        <begin position="171"/>
        <end position="269"/>
    </location>
</feature>
<evidence type="ECO:0000256" key="5">
    <source>
        <dbReference type="ARBA" id="ARBA00023186"/>
    </source>
</evidence>
<keyword evidence="5" id="KW-0143">Chaperone</keyword>
<dbReference type="PANTHER" id="PTHR47637">
    <property type="entry name" value="CHAPERONE SURA"/>
    <property type="match status" value="1"/>
</dbReference>
<comment type="caution">
    <text evidence="12">The sequence shown here is derived from an EMBL/GenBank/DDBJ whole genome shotgun (WGS) entry which is preliminary data.</text>
</comment>
<accession>A0A0H2MDC2</accession>
<dbReference type="Proteomes" id="UP000035444">
    <property type="component" value="Unassembled WGS sequence"/>
</dbReference>
<dbReference type="InterPro" id="IPR000297">
    <property type="entry name" value="PPIase_PpiC"/>
</dbReference>
<dbReference type="Gene3D" id="3.10.50.40">
    <property type="match status" value="2"/>
</dbReference>
<feature type="chain" id="PRO_5007771486" description="Parvulin-like PPIase" evidence="10">
    <location>
        <begin position="25"/>
        <end position="415"/>
    </location>
</feature>
<evidence type="ECO:0000256" key="9">
    <source>
        <dbReference type="PROSITE-ProRule" id="PRU00278"/>
    </source>
</evidence>
<evidence type="ECO:0000256" key="1">
    <source>
        <dbReference type="ARBA" id="ARBA00018370"/>
    </source>
</evidence>
<evidence type="ECO:0000259" key="11">
    <source>
        <dbReference type="PROSITE" id="PS50198"/>
    </source>
</evidence>
<feature type="signal peptide" evidence="10">
    <location>
        <begin position="1"/>
        <end position="24"/>
    </location>
</feature>
<reference evidence="12 13" key="1">
    <citation type="submission" date="2015-03" db="EMBL/GenBank/DDBJ databases">
        <title>Genome Sequence of Kiloniella spongiae MEBiC09566, isolated from a marine sponge.</title>
        <authorList>
            <person name="Shao Z."/>
            <person name="Wang L."/>
            <person name="Li X."/>
        </authorList>
    </citation>
    <scope>NUCLEOTIDE SEQUENCE [LARGE SCALE GENOMIC DNA]</scope>
    <source>
        <strain evidence="12 13">MEBiC09566</strain>
    </source>
</reference>
<dbReference type="InterPro" id="IPR046357">
    <property type="entry name" value="PPIase_dom_sf"/>
</dbReference>
<keyword evidence="4 9" id="KW-0697">Rotamase</keyword>
<dbReference type="EMBL" id="LAQL01000008">
    <property type="protein sequence ID" value="KLN60206.1"/>
    <property type="molecule type" value="Genomic_DNA"/>
</dbReference>
<evidence type="ECO:0000256" key="3">
    <source>
        <dbReference type="ARBA" id="ARBA00022764"/>
    </source>
</evidence>
<protein>
    <recommendedName>
        <fullName evidence="1">Parvulin-like PPIase</fullName>
    </recommendedName>
    <alternativeName>
        <fullName evidence="7">Peptidyl-prolyl cis-trans isomerase plp</fullName>
    </alternativeName>
    <alternativeName>
        <fullName evidence="8">Rotamase plp</fullName>
    </alternativeName>
</protein>
<dbReference type="OrthoDB" id="9791746at2"/>
<dbReference type="Pfam" id="PF13616">
    <property type="entry name" value="Rotamase_3"/>
    <property type="match status" value="1"/>
</dbReference>
<sequence>MKRFIVANLLSIALIITTATTSFAQDVLRPAAVVNDDIISLLDVAQRTQLVIVSSQRKNTPQIRQRMLRQVIGILVDERLKLQEAERLNITISDAQIQNALSSVAKQNNMTPQQLTTGLRKQGVLPITLFDQFRADLAWRAVVSTRLRSSVNISDAEVEEVVAKLQSKGSTTEKRIFEIFLGVDTVSDEANIKKQADEIINTIKNGGRFSALARQVSQSNSAGLGGDLGWLQTAQLSPELQPAVDSASIGSLVGPIRTKRGYYVILVQDQRSARSEQKVHLKQFFFALPANPSFEQSQLVQSKAADAKRKFEGCRGMDLLAEELGDEGSGDMGTLNTKDLPATTKEAVSNTATGETTSIIQVSGGIAVIAVCDRQESGGVDRLAIQEKLRNDRLDTLARRYLLDLRRSSNVDIRL</sequence>
<dbReference type="PANTHER" id="PTHR47637:SF1">
    <property type="entry name" value="CHAPERONE SURA"/>
    <property type="match status" value="1"/>
</dbReference>
<dbReference type="SUPFAM" id="SSF109998">
    <property type="entry name" value="Triger factor/SurA peptide-binding domain-like"/>
    <property type="match status" value="1"/>
</dbReference>
<evidence type="ECO:0000256" key="10">
    <source>
        <dbReference type="SAM" id="SignalP"/>
    </source>
</evidence>
<keyword evidence="2 10" id="KW-0732">Signal</keyword>
<dbReference type="InterPro" id="IPR015391">
    <property type="entry name" value="SurA_N"/>
</dbReference>